<accession>A0ACB9HEH5</accession>
<reference evidence="2" key="1">
    <citation type="journal article" date="2022" name="Mol. Ecol. Resour.">
        <title>The genomes of chicory, endive, great burdock and yacon provide insights into Asteraceae palaeo-polyploidization history and plant inulin production.</title>
        <authorList>
            <person name="Fan W."/>
            <person name="Wang S."/>
            <person name="Wang H."/>
            <person name="Wang A."/>
            <person name="Jiang F."/>
            <person name="Liu H."/>
            <person name="Zhao H."/>
            <person name="Xu D."/>
            <person name="Zhang Y."/>
        </authorList>
    </citation>
    <scope>NUCLEOTIDE SEQUENCE [LARGE SCALE GENOMIC DNA]</scope>
    <source>
        <strain evidence="2">cv. Yunnan</strain>
    </source>
</reference>
<organism evidence="1 2">
    <name type="scientific">Smallanthus sonchifolius</name>
    <dbReference type="NCBI Taxonomy" id="185202"/>
    <lineage>
        <taxon>Eukaryota</taxon>
        <taxon>Viridiplantae</taxon>
        <taxon>Streptophyta</taxon>
        <taxon>Embryophyta</taxon>
        <taxon>Tracheophyta</taxon>
        <taxon>Spermatophyta</taxon>
        <taxon>Magnoliopsida</taxon>
        <taxon>eudicotyledons</taxon>
        <taxon>Gunneridae</taxon>
        <taxon>Pentapetalae</taxon>
        <taxon>asterids</taxon>
        <taxon>campanulids</taxon>
        <taxon>Asterales</taxon>
        <taxon>Asteraceae</taxon>
        <taxon>Asteroideae</taxon>
        <taxon>Heliantheae alliance</taxon>
        <taxon>Millerieae</taxon>
        <taxon>Smallanthus</taxon>
    </lineage>
</organism>
<proteinExistence type="predicted"/>
<comment type="caution">
    <text evidence="1">The sequence shown here is derived from an EMBL/GenBank/DDBJ whole genome shotgun (WGS) entry which is preliminary data.</text>
</comment>
<dbReference type="Proteomes" id="UP001056120">
    <property type="component" value="Linkage Group LG12"/>
</dbReference>
<name>A0ACB9HEH5_9ASTR</name>
<reference evidence="1 2" key="2">
    <citation type="journal article" date="2022" name="Mol. Ecol. Resour.">
        <title>The genomes of chicory, endive, great burdock and yacon provide insights into Asteraceae paleo-polyploidization history and plant inulin production.</title>
        <authorList>
            <person name="Fan W."/>
            <person name="Wang S."/>
            <person name="Wang H."/>
            <person name="Wang A."/>
            <person name="Jiang F."/>
            <person name="Liu H."/>
            <person name="Zhao H."/>
            <person name="Xu D."/>
            <person name="Zhang Y."/>
        </authorList>
    </citation>
    <scope>NUCLEOTIDE SEQUENCE [LARGE SCALE GENOMIC DNA]</scope>
    <source>
        <strain evidence="2">cv. Yunnan</strain>
        <tissue evidence="1">Leaves</tissue>
    </source>
</reference>
<gene>
    <name evidence="1" type="ORF">L1987_36348</name>
</gene>
<dbReference type="EMBL" id="CM042029">
    <property type="protein sequence ID" value="KAI3793726.1"/>
    <property type="molecule type" value="Genomic_DNA"/>
</dbReference>
<sequence length="139" mass="15826">MLKHGYDLRVQMETCGSFLLVLLQRRSKVGFTDEGKLLALDLVIYNNAGNSLELSRGILENAMYQSDNVYEIPNVRVNESVCFTDYPSTTAFRGFSEPQGMLITESWIQRVAMEVKKSPEEIREMNFISYGSILLCIDL</sequence>
<evidence type="ECO:0000313" key="1">
    <source>
        <dbReference type="EMBL" id="KAI3793726.1"/>
    </source>
</evidence>
<evidence type="ECO:0000313" key="2">
    <source>
        <dbReference type="Proteomes" id="UP001056120"/>
    </source>
</evidence>
<keyword evidence="2" id="KW-1185">Reference proteome</keyword>
<protein>
    <submittedName>
        <fullName evidence="1">Uncharacterized protein</fullName>
    </submittedName>
</protein>